<protein>
    <submittedName>
        <fullName evidence="9">Peptide/nickel transport system permease protein</fullName>
    </submittedName>
</protein>
<dbReference type="Proteomes" id="UP000248806">
    <property type="component" value="Unassembled WGS sequence"/>
</dbReference>
<gene>
    <name evidence="9" type="ORF">EI42_02727</name>
</gene>
<evidence type="ECO:0000256" key="6">
    <source>
        <dbReference type="ARBA" id="ARBA00023136"/>
    </source>
</evidence>
<dbReference type="EMBL" id="QKUF01000008">
    <property type="protein sequence ID" value="PZW29433.1"/>
    <property type="molecule type" value="Genomic_DNA"/>
</dbReference>
<dbReference type="PROSITE" id="PS50928">
    <property type="entry name" value="ABC_TM1"/>
    <property type="match status" value="1"/>
</dbReference>
<keyword evidence="5 7" id="KW-1133">Transmembrane helix</keyword>
<dbReference type="InterPro" id="IPR000515">
    <property type="entry name" value="MetI-like"/>
</dbReference>
<dbReference type="PANTHER" id="PTHR43386">
    <property type="entry name" value="OLIGOPEPTIDE TRANSPORT SYSTEM PERMEASE PROTEIN APPC"/>
    <property type="match status" value="1"/>
</dbReference>
<evidence type="ECO:0000313" key="9">
    <source>
        <dbReference type="EMBL" id="PZW29433.1"/>
    </source>
</evidence>
<dbReference type="PANTHER" id="PTHR43386:SF1">
    <property type="entry name" value="D,D-DIPEPTIDE TRANSPORT SYSTEM PERMEASE PROTEIN DDPC-RELATED"/>
    <property type="match status" value="1"/>
</dbReference>
<comment type="subcellular location">
    <subcellularLocation>
        <location evidence="1 7">Cell membrane</location>
        <topology evidence="1 7">Multi-pass membrane protein</topology>
    </subcellularLocation>
</comment>
<feature type="transmembrane region" description="Helical" evidence="7">
    <location>
        <begin position="107"/>
        <end position="131"/>
    </location>
</feature>
<dbReference type="InterPro" id="IPR025966">
    <property type="entry name" value="OppC_N"/>
</dbReference>
<dbReference type="Gene3D" id="1.10.3720.10">
    <property type="entry name" value="MetI-like"/>
    <property type="match status" value="1"/>
</dbReference>
<feature type="transmembrane region" description="Helical" evidence="7">
    <location>
        <begin position="213"/>
        <end position="238"/>
    </location>
</feature>
<evidence type="ECO:0000256" key="5">
    <source>
        <dbReference type="ARBA" id="ARBA00022989"/>
    </source>
</evidence>
<evidence type="ECO:0000259" key="8">
    <source>
        <dbReference type="PROSITE" id="PS50928"/>
    </source>
</evidence>
<name>A0A326UFQ6_THEHA</name>
<organism evidence="9 10">
    <name type="scientific">Thermosporothrix hazakensis</name>
    <dbReference type="NCBI Taxonomy" id="644383"/>
    <lineage>
        <taxon>Bacteria</taxon>
        <taxon>Bacillati</taxon>
        <taxon>Chloroflexota</taxon>
        <taxon>Ktedonobacteria</taxon>
        <taxon>Ktedonobacterales</taxon>
        <taxon>Thermosporotrichaceae</taxon>
        <taxon>Thermosporothrix</taxon>
    </lineage>
</organism>
<dbReference type="Pfam" id="PF12911">
    <property type="entry name" value="OppC_N"/>
    <property type="match status" value="1"/>
</dbReference>
<dbReference type="SUPFAM" id="SSF161098">
    <property type="entry name" value="MetI-like"/>
    <property type="match status" value="1"/>
</dbReference>
<dbReference type="OrthoDB" id="9789244at2"/>
<comment type="similarity">
    <text evidence="7">Belongs to the binding-protein-dependent transport system permease family.</text>
</comment>
<keyword evidence="2 7" id="KW-0813">Transport</keyword>
<evidence type="ECO:0000256" key="1">
    <source>
        <dbReference type="ARBA" id="ARBA00004651"/>
    </source>
</evidence>
<sequence length="326" mass="35672">MSLGTTAPIPNQPEATAEATLKQPGRLSMRLADIRRLLTQNPKVLIGVIIVGFFVLVALIGPLLVQKDPTFSYPDKLAAPSAEHWFGTTKLGEDVFTQLIYGTRSSILWGFLTGIFVTVISVVVGLTAGYFGGLVDDIISLIINVFLVLPAFPLAVLIAAYIPFKGSITVTIVIALTSWAWGARVLRGQTLSMRKRDFIEAARSSGESSFHIIFWEILPNQLAIIAANIIGTVVYVILAEAGLEFLGLGDTTTVSWGTMFYWAQNNDALLLGAWWWFLPPGVCIALLGAGLSLINFGIDEYADPRLRRERIPKAILRKLRMLQKGQ</sequence>
<feature type="transmembrane region" description="Helical" evidence="7">
    <location>
        <begin position="44"/>
        <end position="65"/>
    </location>
</feature>
<feature type="transmembrane region" description="Helical" evidence="7">
    <location>
        <begin position="274"/>
        <end position="298"/>
    </location>
</feature>
<dbReference type="AlphaFoldDB" id="A0A326UFQ6"/>
<feature type="domain" description="ABC transmembrane type-1" evidence="8">
    <location>
        <begin position="107"/>
        <end position="295"/>
    </location>
</feature>
<proteinExistence type="inferred from homology"/>
<keyword evidence="6 7" id="KW-0472">Membrane</keyword>
<dbReference type="GO" id="GO:0071916">
    <property type="term" value="F:dipeptide transmembrane transporter activity"/>
    <property type="evidence" value="ECO:0007669"/>
    <property type="project" value="TreeGrafter"/>
</dbReference>
<accession>A0A326UFQ6</accession>
<keyword evidence="3" id="KW-1003">Cell membrane</keyword>
<reference evidence="9 10" key="1">
    <citation type="submission" date="2018-06" db="EMBL/GenBank/DDBJ databases">
        <title>Genomic Encyclopedia of Archaeal and Bacterial Type Strains, Phase II (KMG-II): from individual species to whole genera.</title>
        <authorList>
            <person name="Goeker M."/>
        </authorList>
    </citation>
    <scope>NUCLEOTIDE SEQUENCE [LARGE SCALE GENOMIC DNA]</scope>
    <source>
        <strain evidence="9 10">ATCC BAA-1881</strain>
    </source>
</reference>
<evidence type="ECO:0000256" key="3">
    <source>
        <dbReference type="ARBA" id="ARBA00022475"/>
    </source>
</evidence>
<keyword evidence="10" id="KW-1185">Reference proteome</keyword>
<dbReference type="GO" id="GO:0005886">
    <property type="term" value="C:plasma membrane"/>
    <property type="evidence" value="ECO:0007669"/>
    <property type="project" value="UniProtKB-SubCell"/>
</dbReference>
<dbReference type="InterPro" id="IPR050366">
    <property type="entry name" value="BP-dependent_transpt_permease"/>
</dbReference>
<evidence type="ECO:0000256" key="2">
    <source>
        <dbReference type="ARBA" id="ARBA00022448"/>
    </source>
</evidence>
<evidence type="ECO:0000256" key="7">
    <source>
        <dbReference type="RuleBase" id="RU363032"/>
    </source>
</evidence>
<feature type="transmembrane region" description="Helical" evidence="7">
    <location>
        <begin position="138"/>
        <end position="162"/>
    </location>
</feature>
<dbReference type="RefSeq" id="WP_111322811.1">
    <property type="nucleotide sequence ID" value="NZ_BIFX01000001.1"/>
</dbReference>
<dbReference type="CDD" id="cd06261">
    <property type="entry name" value="TM_PBP2"/>
    <property type="match status" value="1"/>
</dbReference>
<evidence type="ECO:0000313" key="10">
    <source>
        <dbReference type="Proteomes" id="UP000248806"/>
    </source>
</evidence>
<feature type="transmembrane region" description="Helical" evidence="7">
    <location>
        <begin position="168"/>
        <end position="186"/>
    </location>
</feature>
<dbReference type="Pfam" id="PF00528">
    <property type="entry name" value="BPD_transp_1"/>
    <property type="match status" value="1"/>
</dbReference>
<keyword evidence="4 7" id="KW-0812">Transmembrane</keyword>
<evidence type="ECO:0000256" key="4">
    <source>
        <dbReference type="ARBA" id="ARBA00022692"/>
    </source>
</evidence>
<comment type="caution">
    <text evidence="9">The sequence shown here is derived from an EMBL/GenBank/DDBJ whole genome shotgun (WGS) entry which is preliminary data.</text>
</comment>
<dbReference type="InterPro" id="IPR035906">
    <property type="entry name" value="MetI-like_sf"/>
</dbReference>